<geneLocation type="plasmid" evidence="1">
    <name>pACM1</name>
</geneLocation>
<accession>A0A088FMT2</accession>
<dbReference type="EMBL" id="KJ541681">
    <property type="protein sequence ID" value="AIM47905.1"/>
    <property type="molecule type" value="Genomic_DNA"/>
</dbReference>
<reference evidence="1" key="2">
    <citation type="journal article" date="1999" name="Plasmid">
        <title>The cassettes and 3' conserved segment of an integron from Klebsiella oxytoca plasmid pACM1.</title>
        <authorList>
            <person name="Preston K.E."/>
            <person name="Radomski C.C."/>
            <person name="Venezia R.A."/>
        </authorList>
    </citation>
    <scope>NUCLEOTIDE SEQUENCE</scope>
    <source>
        <strain evidence="1">ATCC 51983</strain>
        <plasmid evidence="1">pACM1</plasmid>
    </source>
</reference>
<reference evidence="1" key="3">
    <citation type="journal article" date="2000" name="Plasmid">
        <title>Nucleotide sequence of a 7-kb fragment of pACM1 encoding an IncM DNA primase and other putative proteins associated with conjugation.</title>
        <authorList>
            <person name="Preston K.E."/>
            <person name="Radomski C.C."/>
            <person name="Venezia R.A."/>
        </authorList>
    </citation>
    <scope>NUCLEOTIDE SEQUENCE</scope>
    <source>
        <strain evidence="1">ATCC 51983</strain>
        <plasmid evidence="1">pACM1</plasmid>
    </source>
</reference>
<name>A0A088FMT2_KLEOX</name>
<evidence type="ECO:0000313" key="1">
    <source>
        <dbReference type="EMBL" id="AIM47905.1"/>
    </source>
</evidence>
<dbReference type="GeneID" id="39637321"/>
<reference evidence="1" key="4">
    <citation type="journal article" date="2002" name="Plasmid">
        <title>Chromosomal sequences from Klebsiella pneumoniae flank the SHV-5 extended-spectrum beta-lactamase gene in pACM1.</title>
        <authorList>
            <person name="Preston K.E."/>
            <person name="Venezia R.A."/>
        </authorList>
    </citation>
    <scope>NUCLEOTIDE SEQUENCE</scope>
    <source>
        <strain evidence="1">ATCC 51983</strain>
        <plasmid evidence="1">pACM1</plasmid>
    </source>
</reference>
<proteinExistence type="predicted"/>
<reference evidence="1" key="1">
    <citation type="journal article" date="1997" name="Plasmid">
        <title>The resistance and integrase genes of pACM1, a conjugative multiple-resistance plasmid, from Klebsiella oxytoca.</title>
        <authorList>
            <person name="Preston K.E."/>
            <person name="Kacica M.A."/>
            <person name="Limberger R.J."/>
            <person name="Archinal W.A."/>
            <person name="Venezia R.A."/>
        </authorList>
    </citation>
    <scope>NUCLEOTIDE SEQUENCE</scope>
    <source>
        <strain evidence="1">ATCC 51983</strain>
        <plasmid evidence="1">pACM1</plasmid>
    </source>
</reference>
<dbReference type="AlphaFoldDB" id="A0A088FMT2"/>
<organism evidence="1">
    <name type="scientific">Klebsiella oxytoca</name>
    <dbReference type="NCBI Taxonomy" id="571"/>
    <lineage>
        <taxon>Bacteria</taxon>
        <taxon>Pseudomonadati</taxon>
        <taxon>Pseudomonadota</taxon>
        <taxon>Gammaproteobacteria</taxon>
        <taxon>Enterobacterales</taxon>
        <taxon>Enterobacteriaceae</taxon>
        <taxon>Klebsiella/Raoultella group</taxon>
        <taxon>Klebsiella</taxon>
    </lineage>
</organism>
<dbReference type="RefSeq" id="WP_031942501.1">
    <property type="nucleotide sequence ID" value="NC_024997.1"/>
</dbReference>
<reference evidence="1" key="6">
    <citation type="journal article" date="2014" name="Plasmid">
        <title>The complete nucleotide sequence of the multi-drug resistance-encoding IncL/M plasmid pACM1.</title>
        <authorList>
            <person name="Preston K.E."/>
            <person name="Hitchcock S.A."/>
            <person name="Aziz A.Y."/>
            <person name="Tine J.A."/>
        </authorList>
    </citation>
    <scope>NUCLEOTIDE SEQUENCE</scope>
    <source>
        <strain evidence="1">ATCC 51983</strain>
        <plasmid evidence="1">pACM1</plasmid>
    </source>
</reference>
<sequence length="182" mass="20618">MDINYYDEHQEEFEAVKLALKGEMERIWGSMLKESGDSLDDEATYLNLFEELQYTFSPSSFSKLTPSQDLDEDKIAAFVARTRGYKYGITIKARPGHLQKWLKGRIQPLEDAAGTNLCWIDTATIVHIGAGQQFDDQYYLTVTTKTGQSYRVNDVRLPGRLLEAAQETLLFRALDSSTGGNF</sequence>
<protein>
    <submittedName>
        <fullName evidence="1">Uncharacterized protein</fullName>
    </submittedName>
</protein>
<reference evidence="1" key="5">
    <citation type="journal article" date="2004" name="Plasmid">
        <title>The SHV-5 extended-spectrum beta-lactamase gene of pACM1 is located on the remnant of a compound transposon.</title>
        <authorList>
            <person name="Preston K.E."/>
            <person name="Venezia R.A."/>
            <person name="Stellrecht K.A."/>
        </authorList>
    </citation>
    <scope>NUCLEOTIDE SEQUENCE</scope>
    <source>
        <strain evidence="1">ATCC 51983</strain>
        <plasmid evidence="1">pACM1</plasmid>
    </source>
</reference>
<keyword evidence="1" id="KW-0614">Plasmid</keyword>